<keyword evidence="3" id="KW-1185">Reference proteome</keyword>
<organism evidence="2 3">
    <name type="scientific">Octopus vulgaris</name>
    <name type="common">Common octopus</name>
    <dbReference type="NCBI Taxonomy" id="6645"/>
    <lineage>
        <taxon>Eukaryota</taxon>
        <taxon>Metazoa</taxon>
        <taxon>Spiralia</taxon>
        <taxon>Lophotrochozoa</taxon>
        <taxon>Mollusca</taxon>
        <taxon>Cephalopoda</taxon>
        <taxon>Coleoidea</taxon>
        <taxon>Octopodiformes</taxon>
        <taxon>Octopoda</taxon>
        <taxon>Incirrata</taxon>
        <taxon>Octopodidae</taxon>
        <taxon>Octopus</taxon>
    </lineage>
</organism>
<protein>
    <recommendedName>
        <fullName evidence="1">Topoisomerase 6 subunit A/Spo11 TOPRIM domain-containing protein</fullName>
    </recommendedName>
</protein>
<dbReference type="EMBL" id="OX597820">
    <property type="protein sequence ID" value="CAI9725834.1"/>
    <property type="molecule type" value="Genomic_DNA"/>
</dbReference>
<gene>
    <name evidence="2" type="ORF">OCTVUL_1B022869</name>
</gene>
<dbReference type="Pfam" id="PF21180">
    <property type="entry name" value="TOP6A-Spo11_Toprim"/>
    <property type="match status" value="1"/>
</dbReference>
<evidence type="ECO:0000259" key="1">
    <source>
        <dbReference type="Pfam" id="PF21180"/>
    </source>
</evidence>
<evidence type="ECO:0000313" key="3">
    <source>
        <dbReference type="Proteomes" id="UP001162480"/>
    </source>
</evidence>
<reference evidence="2" key="1">
    <citation type="submission" date="2023-08" db="EMBL/GenBank/DDBJ databases">
        <authorList>
            <person name="Alioto T."/>
            <person name="Alioto T."/>
            <person name="Gomez Garrido J."/>
        </authorList>
    </citation>
    <scope>NUCLEOTIDE SEQUENCE</scope>
</reference>
<dbReference type="InterPro" id="IPR034136">
    <property type="entry name" value="TOPRIM_Topo6A/Spo11"/>
</dbReference>
<proteinExistence type="predicted"/>
<feature type="domain" description="Topoisomerase 6 subunit A/Spo11 TOPRIM" evidence="1">
    <location>
        <begin position="27"/>
        <end position="56"/>
    </location>
</feature>
<sequence length="69" mass="7727">MPKEPRGCVMDKHILRFPDVYLVAVVMCLSSEVESLAVPTLKWLGLFPSDIKSIHNSVGVEAELEMKEL</sequence>
<dbReference type="Proteomes" id="UP001162480">
    <property type="component" value="Chromosome 7"/>
</dbReference>
<accession>A0AA36B211</accession>
<dbReference type="AlphaFoldDB" id="A0AA36B211"/>
<name>A0AA36B211_OCTVU</name>
<evidence type="ECO:0000313" key="2">
    <source>
        <dbReference type="EMBL" id="CAI9725834.1"/>
    </source>
</evidence>